<protein>
    <submittedName>
        <fullName evidence="1">Uncharacterized protein</fullName>
    </submittedName>
</protein>
<organism evidence="1 2">
    <name type="scientific">Micromonospora pisi</name>
    <dbReference type="NCBI Taxonomy" id="589240"/>
    <lineage>
        <taxon>Bacteria</taxon>
        <taxon>Bacillati</taxon>
        <taxon>Actinomycetota</taxon>
        <taxon>Actinomycetes</taxon>
        <taxon>Micromonosporales</taxon>
        <taxon>Micromonosporaceae</taxon>
        <taxon>Micromonospora</taxon>
    </lineage>
</organism>
<proteinExistence type="predicted"/>
<keyword evidence="2" id="KW-1185">Reference proteome</keyword>
<sequence length="88" mass="10062">MKTTKPTAGIPSREDFTFPTEVIVHVDLSRPADDHNRRQFDAFWPTDQEWVPDGVRGQVFRSDLDKFIERHNGPVRVVNLAASNDGTR</sequence>
<dbReference type="Proteomes" id="UP000277671">
    <property type="component" value="Unassembled WGS sequence"/>
</dbReference>
<comment type="caution">
    <text evidence="1">The sequence shown here is derived from an EMBL/GenBank/DDBJ whole genome shotgun (WGS) entry which is preliminary data.</text>
</comment>
<evidence type="ECO:0000313" key="2">
    <source>
        <dbReference type="Proteomes" id="UP000277671"/>
    </source>
</evidence>
<dbReference type="RefSeq" id="WP_121160605.1">
    <property type="nucleotide sequence ID" value="NZ_RBKT01000001.1"/>
</dbReference>
<dbReference type="AlphaFoldDB" id="A0A495JUG3"/>
<name>A0A495JUG3_9ACTN</name>
<dbReference type="EMBL" id="RBKT01000001">
    <property type="protein sequence ID" value="RKR92646.1"/>
    <property type="molecule type" value="Genomic_DNA"/>
</dbReference>
<evidence type="ECO:0000313" key="1">
    <source>
        <dbReference type="EMBL" id="RKR92646.1"/>
    </source>
</evidence>
<reference evidence="1 2" key="1">
    <citation type="submission" date="2018-10" db="EMBL/GenBank/DDBJ databases">
        <title>Sequencing the genomes of 1000 actinobacteria strains.</title>
        <authorList>
            <person name="Klenk H.-P."/>
        </authorList>
    </citation>
    <scope>NUCLEOTIDE SEQUENCE [LARGE SCALE GENOMIC DNA]</scope>
    <source>
        <strain evidence="1 2">DSM 45175</strain>
    </source>
</reference>
<gene>
    <name evidence="1" type="ORF">BDK92_7088</name>
</gene>
<accession>A0A495JUG3</accession>